<dbReference type="InterPro" id="IPR012171">
    <property type="entry name" value="Fatty_acid_desaturase"/>
</dbReference>
<evidence type="ECO:0000313" key="3">
    <source>
        <dbReference type="EMBL" id="CCI41309.1"/>
    </source>
</evidence>
<dbReference type="CDD" id="cd03507">
    <property type="entry name" value="Delta12-FADS-like"/>
    <property type="match status" value="1"/>
</dbReference>
<dbReference type="GO" id="GO:0006629">
    <property type="term" value="P:lipid metabolic process"/>
    <property type="evidence" value="ECO:0007669"/>
    <property type="project" value="InterPro"/>
</dbReference>
<dbReference type="Proteomes" id="UP000053237">
    <property type="component" value="Unassembled WGS sequence"/>
</dbReference>
<feature type="transmembrane region" description="Helical" evidence="1">
    <location>
        <begin position="7"/>
        <end position="25"/>
    </location>
</feature>
<feature type="domain" description="Fatty acid desaturase" evidence="2">
    <location>
        <begin position="39"/>
        <end position="279"/>
    </location>
</feature>
<reference evidence="3 4" key="1">
    <citation type="submission" date="2012-05" db="EMBL/GenBank/DDBJ databases">
        <title>Recombination and specialization in a pathogen metapopulation.</title>
        <authorList>
            <person name="Gardiner A."/>
            <person name="Kemen E."/>
            <person name="Schultz-Larsen T."/>
            <person name="MacLean D."/>
            <person name="Van Oosterhout C."/>
            <person name="Jones J.D.G."/>
        </authorList>
    </citation>
    <scope>NUCLEOTIDE SEQUENCE [LARGE SCALE GENOMIC DNA]</scope>
    <source>
        <strain evidence="3 4">Ac Nc2</strain>
    </source>
</reference>
<keyword evidence="1" id="KW-0812">Transmembrane</keyword>
<dbReference type="EMBL" id="CAIX01000017">
    <property type="protein sequence ID" value="CCI41309.1"/>
    <property type="molecule type" value="Genomic_DNA"/>
</dbReference>
<evidence type="ECO:0000256" key="1">
    <source>
        <dbReference type="SAM" id="Phobius"/>
    </source>
</evidence>
<dbReference type="InParanoid" id="A0A024G4T1"/>
<keyword evidence="4" id="KW-1185">Reference proteome</keyword>
<proteinExistence type="predicted"/>
<dbReference type="PANTHER" id="PTHR32100">
    <property type="entry name" value="OMEGA-6 FATTY ACID DESATURASE, CHLOROPLASTIC"/>
    <property type="match status" value="1"/>
</dbReference>
<feature type="transmembrane region" description="Helical" evidence="1">
    <location>
        <begin position="162"/>
        <end position="183"/>
    </location>
</feature>
<gene>
    <name evidence="3" type="ORF">BN9_020930</name>
</gene>
<evidence type="ECO:0000259" key="2">
    <source>
        <dbReference type="Pfam" id="PF00487"/>
    </source>
</evidence>
<dbReference type="STRING" id="65357.A0A024G4T1"/>
<comment type="caution">
    <text evidence="3">The sequence shown here is derived from an EMBL/GenBank/DDBJ whole genome shotgun (WGS) entry which is preliminary data.</text>
</comment>
<evidence type="ECO:0000313" key="4">
    <source>
        <dbReference type="Proteomes" id="UP000053237"/>
    </source>
</evidence>
<dbReference type="Pfam" id="PF00487">
    <property type="entry name" value="FA_desaturase"/>
    <property type="match status" value="1"/>
</dbReference>
<name>A0A024G4T1_9STRA</name>
<keyword evidence="1" id="KW-0472">Membrane</keyword>
<feature type="transmembrane region" description="Helical" evidence="1">
    <location>
        <begin position="124"/>
        <end position="141"/>
    </location>
</feature>
<sequence>MYYVVRAGTIAIMLIFTLNYLRGLSFIYQTWIYNAIVSCGYIAIQGINFWGIFTLAHDCGHGAFSRYAMLNDTIGLLLHSIVLTPYEPWKVSHRLHHKNTGHLDRDVVYFPQRATNDHPLSRNMISGLGFAWFAYLINGFPPRRFNHFNPMEPLLACHRVKVFVSLAVQAWFVVTILVLTTVIGWRVMILYYHGPILVFASMLVITTFLNHMDDDIPWYDDTQWSYVRGNLSSVDRTYGALVDNMTHHIGLHQIHHLLPMIPHYKLALATQHFRQTFPQLARQSHEPIPRAFFRLLRMYAARGVVDDVASSFYLNRRFIGQNNCTKCRRISSVGKKRVS</sequence>
<feature type="transmembrane region" description="Helical" evidence="1">
    <location>
        <begin position="31"/>
        <end position="55"/>
    </location>
</feature>
<dbReference type="AlphaFoldDB" id="A0A024G4T1"/>
<dbReference type="InterPro" id="IPR005804">
    <property type="entry name" value="FA_desaturase_dom"/>
</dbReference>
<protein>
    <recommendedName>
        <fullName evidence="2">Fatty acid desaturase domain-containing protein</fullName>
    </recommendedName>
</protein>
<dbReference type="OrthoDB" id="1461976at2759"/>
<keyword evidence="1" id="KW-1133">Transmembrane helix</keyword>
<dbReference type="GO" id="GO:0016491">
    <property type="term" value="F:oxidoreductase activity"/>
    <property type="evidence" value="ECO:0007669"/>
    <property type="project" value="InterPro"/>
</dbReference>
<feature type="transmembrane region" description="Helical" evidence="1">
    <location>
        <begin position="189"/>
        <end position="209"/>
    </location>
</feature>
<accession>A0A024G4T1</accession>
<organism evidence="3 4">
    <name type="scientific">Albugo candida</name>
    <dbReference type="NCBI Taxonomy" id="65357"/>
    <lineage>
        <taxon>Eukaryota</taxon>
        <taxon>Sar</taxon>
        <taxon>Stramenopiles</taxon>
        <taxon>Oomycota</taxon>
        <taxon>Peronosporomycetes</taxon>
        <taxon>Albuginales</taxon>
        <taxon>Albuginaceae</taxon>
        <taxon>Albugo</taxon>
    </lineage>
</organism>